<organism evidence="3 4">
    <name type="scientific">Perkinsus olseni</name>
    <name type="common">Perkinsus atlanticus</name>
    <dbReference type="NCBI Taxonomy" id="32597"/>
    <lineage>
        <taxon>Eukaryota</taxon>
        <taxon>Sar</taxon>
        <taxon>Alveolata</taxon>
        <taxon>Perkinsozoa</taxon>
        <taxon>Perkinsea</taxon>
        <taxon>Perkinsida</taxon>
        <taxon>Perkinsidae</taxon>
        <taxon>Perkinsus</taxon>
    </lineage>
</organism>
<sequence length="713" mass="78399">SEVYQSWDILPQLLDLEIDLLGPYLSAGSRSSIKISFVPVSSADTLDVEALFPPGTAFDRATISNAHRDPVNQEEEESWGLSILASHTIAAKIAFTDMKLEPGRRVEITLENVKLASMGGQTIFTFTTYAGSDISMGNMRDEKVAFRGGYFQPGALTVLSTQLMGIFRVLGETGGVYPVERYMRPRVDAETSMAVFEFEVMTSAKAGSRLIVKSEGDYDDGGVGPRQSTSVQQPGREEGIAPPLVDISFYDLDQFPNTWRSLGIGTPAVLGQHGASITVLSPDSALSATSLASTDVMVLGVRYSYTWGDLKRQVATLTFTTRQQQVTGAEGRYTVKMTARTPTHTPEDNTWYLIAHDSSADDGIIGWGDGPGFDIVPLEGFKLIYPPIGGTYNQPVAITMIINRPNRVYSLDLRPPKGYSLQCSSRFHPITLPTSTQCITDSSKDRQRWLAIGGLSEPLQSPMSLIFLLSIDIPVPSAISTSGDDNSFDILLRDKYGAVVDGAFAVLVPYPPLPDGPFIIEPFIGWTVSEPNTASIISLGFTLQQSTRAISAILLVFPDMFVHEIQKATSVRSLNKRFPKRPQEWVDFSRADQLKILVDDTQFENLPLDRIPGPDTYQFSFPVLIPSSMPFHNVWYIIMCSSPSSECNDFKDADHILATIPLPGFEFGQVCGEECDQVRLYQESTRSAAVWSAIITSLTFLTTCYHVLLHLIL</sequence>
<keyword evidence="2" id="KW-1133">Transmembrane helix</keyword>
<feature type="non-terminal residue" evidence="3">
    <location>
        <position position="1"/>
    </location>
</feature>
<protein>
    <submittedName>
        <fullName evidence="3">Uncharacterized protein</fullName>
    </submittedName>
</protein>
<name>A0A7J6R0F5_PEROL</name>
<dbReference type="EMBL" id="JABANM010025783">
    <property type="protein sequence ID" value="KAF4714047.1"/>
    <property type="molecule type" value="Genomic_DNA"/>
</dbReference>
<accession>A0A7J6R0F5</accession>
<keyword evidence="2" id="KW-0472">Membrane</keyword>
<keyword evidence="2" id="KW-0812">Transmembrane</keyword>
<feature type="transmembrane region" description="Helical" evidence="2">
    <location>
        <begin position="689"/>
        <end position="712"/>
    </location>
</feature>
<evidence type="ECO:0000256" key="1">
    <source>
        <dbReference type="SAM" id="MobiDB-lite"/>
    </source>
</evidence>
<dbReference type="Proteomes" id="UP000574390">
    <property type="component" value="Unassembled WGS sequence"/>
</dbReference>
<proteinExistence type="predicted"/>
<feature type="region of interest" description="Disordered" evidence="1">
    <location>
        <begin position="216"/>
        <end position="237"/>
    </location>
</feature>
<comment type="caution">
    <text evidence="3">The sequence shown here is derived from an EMBL/GenBank/DDBJ whole genome shotgun (WGS) entry which is preliminary data.</text>
</comment>
<gene>
    <name evidence="3" type="ORF">FOZ62_001413</name>
</gene>
<evidence type="ECO:0000256" key="2">
    <source>
        <dbReference type="SAM" id="Phobius"/>
    </source>
</evidence>
<dbReference type="AlphaFoldDB" id="A0A7J6R0F5"/>
<evidence type="ECO:0000313" key="3">
    <source>
        <dbReference type="EMBL" id="KAF4714047.1"/>
    </source>
</evidence>
<evidence type="ECO:0000313" key="4">
    <source>
        <dbReference type="Proteomes" id="UP000574390"/>
    </source>
</evidence>
<reference evidence="3 4" key="1">
    <citation type="submission" date="2020-04" db="EMBL/GenBank/DDBJ databases">
        <title>Perkinsus olseni comparative genomics.</title>
        <authorList>
            <person name="Bogema D.R."/>
        </authorList>
    </citation>
    <scope>NUCLEOTIDE SEQUENCE [LARGE SCALE GENOMIC DNA]</scope>
    <source>
        <strain evidence="3">ATCC PRA-205</strain>
    </source>
</reference>